<comment type="caution">
    <text evidence="1">The sequence shown here is derived from an EMBL/GenBank/DDBJ whole genome shotgun (WGS) entry which is preliminary data.</text>
</comment>
<dbReference type="EMBL" id="AOSK01000065">
    <property type="protein sequence ID" value="EYD75814.1"/>
    <property type="molecule type" value="Genomic_DNA"/>
</dbReference>
<sequence length="53" mass="5773">MAWAAVGPVIPLLGRETVLVARKLLQKYPKGGDANPDIVLTFRQVQARGRTAE</sequence>
<evidence type="ECO:0000313" key="1">
    <source>
        <dbReference type="EMBL" id="EYD75814.1"/>
    </source>
</evidence>
<protein>
    <submittedName>
        <fullName evidence="1">Uncharacterized protein</fullName>
    </submittedName>
</protein>
<organism evidence="1 2">
    <name type="scientific">Rubellimicrobium mesophilum DSM 19309</name>
    <dbReference type="NCBI Taxonomy" id="442562"/>
    <lineage>
        <taxon>Bacteria</taxon>
        <taxon>Pseudomonadati</taxon>
        <taxon>Pseudomonadota</taxon>
        <taxon>Alphaproteobacteria</taxon>
        <taxon>Rhodobacterales</taxon>
        <taxon>Roseobacteraceae</taxon>
        <taxon>Rubellimicrobium</taxon>
    </lineage>
</organism>
<dbReference type="AlphaFoldDB" id="A0A017HPX1"/>
<gene>
    <name evidence="1" type="ORF">Rumeso_02596</name>
</gene>
<dbReference type="Proteomes" id="UP000019666">
    <property type="component" value="Unassembled WGS sequence"/>
</dbReference>
<evidence type="ECO:0000313" key="2">
    <source>
        <dbReference type="Proteomes" id="UP000019666"/>
    </source>
</evidence>
<keyword evidence="2" id="KW-1185">Reference proteome</keyword>
<accession>A0A017HPX1</accession>
<proteinExistence type="predicted"/>
<reference evidence="1 2" key="1">
    <citation type="submission" date="2013-02" db="EMBL/GenBank/DDBJ databases">
        <authorList>
            <person name="Fiebig A."/>
            <person name="Goeker M."/>
            <person name="Klenk H.-P.P."/>
        </authorList>
    </citation>
    <scope>NUCLEOTIDE SEQUENCE [LARGE SCALE GENOMIC DNA]</scope>
    <source>
        <strain evidence="1 2">DSM 19309</strain>
    </source>
</reference>
<name>A0A017HPX1_9RHOB</name>
<dbReference type="HOGENOM" id="CLU_3065865_0_0_5"/>
<dbReference type="STRING" id="442562.Rumeso_02596"/>